<evidence type="ECO:0000256" key="1">
    <source>
        <dbReference type="ARBA" id="ARBA00022723"/>
    </source>
</evidence>
<dbReference type="PROSITE" id="PS50016">
    <property type="entry name" value="ZF_PHD_2"/>
    <property type="match status" value="1"/>
</dbReference>
<dbReference type="SUPFAM" id="SSF57903">
    <property type="entry name" value="FYVE/PHD zinc finger"/>
    <property type="match status" value="1"/>
</dbReference>
<evidence type="ECO:0000313" key="6">
    <source>
        <dbReference type="EMBL" id="GIQ88929.1"/>
    </source>
</evidence>
<keyword evidence="7" id="KW-1185">Reference proteome</keyword>
<dbReference type="SMART" id="SM00249">
    <property type="entry name" value="PHD"/>
    <property type="match status" value="1"/>
</dbReference>
<comment type="caution">
    <text evidence="6">The sequence shown here is derived from an EMBL/GenBank/DDBJ whole genome shotgun (WGS) entry which is preliminary data.</text>
</comment>
<dbReference type="Proteomes" id="UP000265618">
    <property type="component" value="Unassembled WGS sequence"/>
</dbReference>
<accession>A0A9K3D4I4</accession>
<dbReference type="EMBL" id="BDIP01004527">
    <property type="protein sequence ID" value="GIQ88929.1"/>
    <property type="molecule type" value="Genomic_DNA"/>
</dbReference>
<organism evidence="6 7">
    <name type="scientific">Kipferlia bialata</name>
    <dbReference type="NCBI Taxonomy" id="797122"/>
    <lineage>
        <taxon>Eukaryota</taxon>
        <taxon>Metamonada</taxon>
        <taxon>Carpediemonas-like organisms</taxon>
        <taxon>Kipferlia</taxon>
    </lineage>
</organism>
<dbReference type="Gene3D" id="3.30.40.10">
    <property type="entry name" value="Zinc/RING finger domain, C3HC4 (zinc finger)"/>
    <property type="match status" value="1"/>
</dbReference>
<dbReference type="GO" id="GO:0008270">
    <property type="term" value="F:zinc ion binding"/>
    <property type="evidence" value="ECO:0007669"/>
    <property type="project" value="UniProtKB-KW"/>
</dbReference>
<keyword evidence="3" id="KW-0862">Zinc</keyword>
<proteinExistence type="predicted"/>
<dbReference type="Pfam" id="PF00628">
    <property type="entry name" value="PHD"/>
    <property type="match status" value="1"/>
</dbReference>
<dbReference type="InterPro" id="IPR001965">
    <property type="entry name" value="Znf_PHD"/>
</dbReference>
<evidence type="ECO:0000259" key="5">
    <source>
        <dbReference type="PROSITE" id="PS50016"/>
    </source>
</evidence>
<evidence type="ECO:0000256" key="3">
    <source>
        <dbReference type="ARBA" id="ARBA00022833"/>
    </source>
</evidence>
<evidence type="ECO:0000313" key="7">
    <source>
        <dbReference type="Proteomes" id="UP000265618"/>
    </source>
</evidence>
<dbReference type="InterPro" id="IPR013083">
    <property type="entry name" value="Znf_RING/FYVE/PHD"/>
</dbReference>
<evidence type="ECO:0000256" key="4">
    <source>
        <dbReference type="PROSITE-ProRule" id="PRU00146"/>
    </source>
</evidence>
<name>A0A9K3D4I4_9EUKA</name>
<reference evidence="6 7" key="1">
    <citation type="journal article" date="2018" name="PLoS ONE">
        <title>The draft genome of Kipferlia bialata reveals reductive genome evolution in fornicate parasites.</title>
        <authorList>
            <person name="Tanifuji G."/>
            <person name="Takabayashi S."/>
            <person name="Kume K."/>
            <person name="Takagi M."/>
            <person name="Nakayama T."/>
            <person name="Kamikawa R."/>
            <person name="Inagaki Y."/>
            <person name="Hashimoto T."/>
        </authorList>
    </citation>
    <scope>NUCLEOTIDE SEQUENCE [LARGE SCALE GENOMIC DNA]</scope>
    <source>
        <strain evidence="6">NY0173</strain>
    </source>
</reference>
<keyword evidence="1" id="KW-0479">Metal-binding</keyword>
<dbReference type="PROSITE" id="PS01359">
    <property type="entry name" value="ZF_PHD_1"/>
    <property type="match status" value="1"/>
</dbReference>
<sequence length="170" mass="18524">EKGREAHVLCKDCRALSCTVCGGNGATIKCSDCGERFHIECHTPAIALEEIASSTDRAQWKCQCCHLDGGVGMVEKVLAIRLLSEENAAKRMDRQATGAVDLYARTGLASLPLSHRQTHARVNGTMLEQVEVGTRVAALERKKRRVKAADQRLFPSSALVRLPLLPTSDD</sequence>
<keyword evidence="2 4" id="KW-0863">Zinc-finger</keyword>
<dbReference type="AlphaFoldDB" id="A0A9K3D4I4"/>
<dbReference type="InterPro" id="IPR019787">
    <property type="entry name" value="Znf_PHD-finger"/>
</dbReference>
<evidence type="ECO:0000256" key="2">
    <source>
        <dbReference type="ARBA" id="ARBA00022771"/>
    </source>
</evidence>
<feature type="domain" description="PHD-type" evidence="5">
    <location>
        <begin position="15"/>
        <end position="68"/>
    </location>
</feature>
<feature type="non-terminal residue" evidence="6">
    <location>
        <position position="170"/>
    </location>
</feature>
<dbReference type="InterPro" id="IPR011011">
    <property type="entry name" value="Znf_FYVE_PHD"/>
</dbReference>
<dbReference type="OrthoDB" id="1919692at2759"/>
<feature type="non-terminal residue" evidence="6">
    <location>
        <position position="1"/>
    </location>
</feature>
<gene>
    <name evidence="6" type="ORF">KIPB_011285</name>
</gene>
<dbReference type="InterPro" id="IPR019786">
    <property type="entry name" value="Zinc_finger_PHD-type_CS"/>
</dbReference>
<protein>
    <recommendedName>
        <fullName evidence="5">PHD-type domain-containing protein</fullName>
    </recommendedName>
</protein>